<dbReference type="OrthoDB" id="1741334at2759"/>
<comment type="function">
    <text evidence="9">Component of the cytosolic iron-sulfur (Fe/S) protein assembly (CIA) machinery. Required for maturation of extramitochondrial Fe-S proteins. The NBP35-CFD1 heterotetramer forms a Fe-S scaffold complex, mediating the de novo assembly of an Fe-S cluster and its transfer to target apoproteins.</text>
</comment>
<keyword evidence="10" id="KW-0812">Transmembrane</keyword>
<dbReference type="EMBL" id="ANFO01001195">
    <property type="protein sequence ID" value="KGQ03557.1"/>
    <property type="molecule type" value="Genomic_DNA"/>
</dbReference>
<keyword evidence="3 9" id="KW-0963">Cytoplasm</keyword>
<feature type="binding site" evidence="9">
    <location>
        <position position="438"/>
    </location>
    <ligand>
        <name>[4Fe-4S] cluster</name>
        <dbReference type="ChEBI" id="CHEBI:49883"/>
        <note>ligand shared between dimeric partners</note>
    </ligand>
</feature>
<evidence type="ECO:0000256" key="7">
    <source>
        <dbReference type="ARBA" id="ARBA00023004"/>
    </source>
</evidence>
<evidence type="ECO:0000256" key="10">
    <source>
        <dbReference type="SAM" id="Phobius"/>
    </source>
</evidence>
<keyword evidence="6 9" id="KW-0067">ATP-binding</keyword>
<dbReference type="GO" id="GO:0051539">
    <property type="term" value="F:4 iron, 4 sulfur cluster binding"/>
    <property type="evidence" value="ECO:0007669"/>
    <property type="project" value="UniProtKB-UniRule"/>
</dbReference>
<keyword evidence="7 9" id="KW-0408">Iron</keyword>
<keyword evidence="5 9" id="KW-0547">Nucleotide-binding</keyword>
<gene>
    <name evidence="11" type="ORF">BBAD15_g11208</name>
</gene>
<evidence type="ECO:0000256" key="1">
    <source>
        <dbReference type="ARBA" id="ARBA00004496"/>
    </source>
</evidence>
<dbReference type="Gene3D" id="3.40.50.300">
    <property type="entry name" value="P-loop containing nucleotide triphosphate hydrolases"/>
    <property type="match status" value="1"/>
</dbReference>
<accession>A0A0A2VB26</accession>
<dbReference type="PANTHER" id="PTHR23264:SF19">
    <property type="entry name" value="CYTOSOLIC FE-S CLUSTER ASSEMBLY FACTOR NUBP2"/>
    <property type="match status" value="1"/>
</dbReference>
<dbReference type="InterPro" id="IPR027417">
    <property type="entry name" value="P-loop_NTPase"/>
</dbReference>
<comment type="caution">
    <text evidence="11">The sequence shown here is derived from an EMBL/GenBank/DDBJ whole genome shotgun (WGS) entry which is preliminary data.</text>
</comment>
<dbReference type="FunFam" id="3.40.50.300:FF:001300">
    <property type="entry name" value="Cytosolic Fe-S cluster assembly factor CFD1"/>
    <property type="match status" value="1"/>
</dbReference>
<dbReference type="GO" id="GO:1904564">
    <property type="term" value="C:cytosolic [4Fe-4S] assembly scaffold complex"/>
    <property type="evidence" value="ECO:0007669"/>
    <property type="project" value="EnsemblFungi"/>
</dbReference>
<evidence type="ECO:0000256" key="4">
    <source>
        <dbReference type="ARBA" id="ARBA00022723"/>
    </source>
</evidence>
<dbReference type="CDD" id="cd02037">
    <property type="entry name" value="Mrp_NBP35"/>
    <property type="match status" value="1"/>
</dbReference>
<dbReference type="SUPFAM" id="SSF52540">
    <property type="entry name" value="P-loop containing nucleoside triphosphate hydrolases"/>
    <property type="match status" value="1"/>
</dbReference>
<dbReference type="HAMAP" id="MF_02040">
    <property type="entry name" value="Mrp_NBP35"/>
    <property type="match status" value="1"/>
</dbReference>
<feature type="transmembrane region" description="Helical" evidence="10">
    <location>
        <begin position="69"/>
        <end position="95"/>
    </location>
</feature>
<dbReference type="GO" id="GO:0140663">
    <property type="term" value="F:ATP-dependent FeS chaperone activity"/>
    <property type="evidence" value="ECO:0007669"/>
    <property type="project" value="InterPro"/>
</dbReference>
<dbReference type="STRING" id="1245745.A0A0A2VB26"/>
<feature type="transmembrane region" description="Helical" evidence="10">
    <location>
        <begin position="107"/>
        <end position="131"/>
    </location>
</feature>
<dbReference type="PROSITE" id="PS01215">
    <property type="entry name" value="MRP"/>
    <property type="match status" value="1"/>
</dbReference>
<proteinExistence type="inferred from homology"/>
<protein>
    <submittedName>
        <fullName evidence="11">Cytosolic Fe-S cluster assembly factor CFD1</fullName>
    </submittedName>
</protein>
<dbReference type="InterPro" id="IPR019591">
    <property type="entry name" value="Mrp/NBP35_ATP-bd"/>
</dbReference>
<evidence type="ECO:0000313" key="12">
    <source>
        <dbReference type="Proteomes" id="UP000030106"/>
    </source>
</evidence>
<dbReference type="InterPro" id="IPR000808">
    <property type="entry name" value="Mrp-like_CS"/>
</dbReference>
<dbReference type="GO" id="GO:0046872">
    <property type="term" value="F:metal ion binding"/>
    <property type="evidence" value="ECO:0007669"/>
    <property type="project" value="UniProtKB-KW"/>
</dbReference>
<keyword evidence="4 9" id="KW-0479">Metal-binding</keyword>
<sequence length="534" mass="58523">MDDVGPGSPKCLKYAQFTSHLGRWQFKVIYWTLFITNLLLLFFGSYVYIKAQDALSKYTEYPGKLQKRLRICIGICTGCVLSSTVIVIMEAYALLALQFCDGEDLMSLYWSTWTMIQVGSLIAMVGVILAMVHTLRDKRHPPWALALGTPVLVIAGLLHMCYLCTKARFQSLRRKPSADTETEPPFSRVYNILFFAPRSLYRRRRVLGGHYTSILDSFCFCQPETLRRRNTCCSAIMGLDKVKHVVLVLSGKGGVGKSSVTTQLALSLALAGHSVGILDIDLTGPSIPRMLSIESSKVTQVPGGWAPVLVQAADAATGSGSLYAMSLGFMLPQRGDAVVWRGPKKTAMIRQFFKDVLWPEVDYLLVDTPPGTSDEHISLAETLQRDARPGQVSGAVVVTTPQAVSTADVRKELNFCSKTNIHVLGVVENMSGFVCPHCSKCTDIFGSGGGKAMAEEFAVKFLGAVPMDAQFITLVEEGRRPRYPVGTQVNGKDISTEQVNVDDTGSLMEKYKDCSLYHVFKDIAHGLVEGSTSG</sequence>
<evidence type="ECO:0000256" key="9">
    <source>
        <dbReference type="HAMAP-Rule" id="MF_03039"/>
    </source>
</evidence>
<feature type="binding site" evidence="9">
    <location>
        <begin position="251"/>
        <end position="258"/>
    </location>
    <ligand>
        <name>ATP</name>
        <dbReference type="ChEBI" id="CHEBI:30616"/>
    </ligand>
</feature>
<dbReference type="GO" id="GO:0016887">
    <property type="term" value="F:ATP hydrolysis activity"/>
    <property type="evidence" value="ECO:0007669"/>
    <property type="project" value="EnsemblFungi"/>
</dbReference>
<dbReference type="GO" id="GO:0016226">
    <property type="term" value="P:iron-sulfur cluster assembly"/>
    <property type="evidence" value="ECO:0007669"/>
    <property type="project" value="UniProtKB-UniRule"/>
</dbReference>
<reference evidence="11 12" key="1">
    <citation type="submission" date="2012-10" db="EMBL/GenBank/DDBJ databases">
        <title>Genome sequencing and analysis of entomopathogenic fungi Beauveria bassiana D1-5.</title>
        <authorList>
            <person name="Li Q."/>
            <person name="Wang L."/>
            <person name="Zhang Z."/>
            <person name="Wang Q."/>
            <person name="Ren J."/>
            <person name="Wang M."/>
            <person name="Xu W."/>
            <person name="Wang J."/>
            <person name="Lu Y."/>
            <person name="Du Q."/>
            <person name="Sun Z."/>
        </authorList>
    </citation>
    <scope>NUCLEOTIDE SEQUENCE [LARGE SCALE GENOMIC DNA]</scope>
    <source>
        <strain evidence="11 12">D1-5</strain>
    </source>
</reference>
<organism evidence="11 12">
    <name type="scientific">Beauveria bassiana D1-5</name>
    <dbReference type="NCBI Taxonomy" id="1245745"/>
    <lineage>
        <taxon>Eukaryota</taxon>
        <taxon>Fungi</taxon>
        <taxon>Dikarya</taxon>
        <taxon>Ascomycota</taxon>
        <taxon>Pezizomycotina</taxon>
        <taxon>Sordariomycetes</taxon>
        <taxon>Hypocreomycetidae</taxon>
        <taxon>Hypocreales</taxon>
        <taxon>Cordycipitaceae</taxon>
        <taxon>Beauveria</taxon>
    </lineage>
</organism>
<comment type="subcellular location">
    <subcellularLocation>
        <location evidence="1 9">Cytoplasm</location>
    </subcellularLocation>
</comment>
<evidence type="ECO:0000256" key="2">
    <source>
        <dbReference type="ARBA" id="ARBA00022485"/>
    </source>
</evidence>
<dbReference type="Proteomes" id="UP000030106">
    <property type="component" value="Unassembled WGS sequence"/>
</dbReference>
<feature type="transmembrane region" description="Helical" evidence="10">
    <location>
        <begin position="28"/>
        <end position="49"/>
    </location>
</feature>
<dbReference type="HOGENOM" id="CLU_509941_0_0_1"/>
<dbReference type="InterPro" id="IPR028600">
    <property type="entry name" value="NUBP2/Cfd1_eukaryotes"/>
</dbReference>
<keyword evidence="2 9" id="KW-0004">4Fe-4S</keyword>
<dbReference type="GO" id="GO:0005524">
    <property type="term" value="F:ATP binding"/>
    <property type="evidence" value="ECO:0007669"/>
    <property type="project" value="UniProtKB-KW"/>
</dbReference>
<evidence type="ECO:0000256" key="8">
    <source>
        <dbReference type="ARBA" id="ARBA00023014"/>
    </source>
</evidence>
<feature type="transmembrane region" description="Helical" evidence="10">
    <location>
        <begin position="143"/>
        <end position="160"/>
    </location>
</feature>
<dbReference type="Pfam" id="PF10609">
    <property type="entry name" value="ParA"/>
    <property type="match status" value="1"/>
</dbReference>
<keyword evidence="10" id="KW-1133">Transmembrane helix</keyword>
<evidence type="ECO:0000256" key="5">
    <source>
        <dbReference type="ARBA" id="ARBA00022741"/>
    </source>
</evidence>
<dbReference type="HAMAP" id="MF_03039">
    <property type="entry name" value="NUBP2"/>
    <property type="match status" value="1"/>
</dbReference>
<feature type="binding site" evidence="9">
    <location>
        <position position="435"/>
    </location>
    <ligand>
        <name>[4Fe-4S] cluster</name>
        <dbReference type="ChEBI" id="CHEBI:49883"/>
        <note>ligand shared between dimeric partners</note>
    </ligand>
</feature>
<dbReference type="GO" id="GO:0005829">
    <property type="term" value="C:cytosol"/>
    <property type="evidence" value="ECO:0007669"/>
    <property type="project" value="EnsemblFungi"/>
</dbReference>
<keyword evidence="8 9" id="KW-0411">Iron-sulfur</keyword>
<comment type="similarity">
    <text evidence="9">Belongs to the Mrp/NBP35 ATP-binding proteins family. NUBP2/CFD1 subfamily.</text>
</comment>
<dbReference type="PANTHER" id="PTHR23264">
    <property type="entry name" value="NUCLEOTIDE-BINDING PROTEIN NBP35 YEAST -RELATED"/>
    <property type="match status" value="1"/>
</dbReference>
<name>A0A0A2VB26_BEABA</name>
<evidence type="ECO:0000256" key="6">
    <source>
        <dbReference type="ARBA" id="ARBA00022840"/>
    </source>
</evidence>
<dbReference type="GO" id="GO:0002098">
    <property type="term" value="P:tRNA wobble uridine modification"/>
    <property type="evidence" value="ECO:0007669"/>
    <property type="project" value="EnsemblFungi"/>
</dbReference>
<evidence type="ECO:0000313" key="11">
    <source>
        <dbReference type="EMBL" id="KGQ03557.1"/>
    </source>
</evidence>
<evidence type="ECO:0000256" key="3">
    <source>
        <dbReference type="ARBA" id="ARBA00022490"/>
    </source>
</evidence>
<dbReference type="eggNOG" id="KOG3022">
    <property type="taxonomic scope" value="Eukaryota"/>
</dbReference>
<keyword evidence="10" id="KW-0472">Membrane</keyword>
<dbReference type="AlphaFoldDB" id="A0A0A2VB26"/>
<dbReference type="InterPro" id="IPR033756">
    <property type="entry name" value="YlxH/NBP35"/>
</dbReference>